<sequence>MESVWFKLKHTHNVAPDVTKLGMTEETGPILLGHFIPDLDHLDQVINRSAIHPFPPSMDIWPSRTVEFEWADSQSSHVGASGSVAIPTHATAGLTLKASARVAFRQSVENFAKFDSLDSYIVNPTNAYIHKCIQNGPVAEYIAAKGMPGTYKLFMITGIMIARAARTSHKEEKGSDTDANVGFSVSPVGAASGEGHLNKHSGHSLSGTSVTDFVWAIRLARISKNLGDVILGKDWSMVTETKGATFAPRNNEVDVAEVVAREGMTSYGQVIEDEETELAFVV</sequence>
<accession>A0A2H3H0M2</accession>
<comment type="caution">
    <text evidence="1">The sequence shown here is derived from an EMBL/GenBank/DDBJ whole genome shotgun (WGS) entry which is preliminary data.</text>
</comment>
<gene>
    <name evidence="1" type="ORF">MDCFG202_LOCUS3518</name>
</gene>
<name>A0A2H3H0M2_GIBZA</name>
<dbReference type="EMBL" id="CAJPIJ010000010">
    <property type="protein sequence ID" value="CAG1962751.1"/>
    <property type="molecule type" value="Genomic_DNA"/>
</dbReference>
<dbReference type="AlphaFoldDB" id="A0A2H3H0M2"/>
<evidence type="ECO:0000313" key="1">
    <source>
        <dbReference type="EMBL" id="CAG1962751.1"/>
    </source>
</evidence>
<protein>
    <submittedName>
        <fullName evidence="1">Uncharacterized protein</fullName>
    </submittedName>
</protein>
<proteinExistence type="predicted"/>
<reference evidence="1" key="1">
    <citation type="submission" date="2021-03" db="EMBL/GenBank/DDBJ databases">
        <authorList>
            <person name="Alouane T."/>
            <person name="Langin T."/>
            <person name="Bonhomme L."/>
        </authorList>
    </citation>
    <scope>NUCLEOTIDE SEQUENCE</scope>
    <source>
        <strain evidence="1">MDC_Fg202</strain>
    </source>
</reference>
<evidence type="ECO:0000313" key="2">
    <source>
        <dbReference type="Proteomes" id="UP000746612"/>
    </source>
</evidence>
<dbReference type="Proteomes" id="UP000746612">
    <property type="component" value="Unassembled WGS sequence"/>
</dbReference>
<organism evidence="1 2">
    <name type="scientific">Gibberella zeae</name>
    <name type="common">Wheat head blight fungus</name>
    <name type="synonym">Fusarium graminearum</name>
    <dbReference type="NCBI Taxonomy" id="5518"/>
    <lineage>
        <taxon>Eukaryota</taxon>
        <taxon>Fungi</taxon>
        <taxon>Dikarya</taxon>
        <taxon>Ascomycota</taxon>
        <taxon>Pezizomycotina</taxon>
        <taxon>Sordariomycetes</taxon>
        <taxon>Hypocreomycetidae</taxon>
        <taxon>Hypocreales</taxon>
        <taxon>Nectriaceae</taxon>
        <taxon>Fusarium</taxon>
    </lineage>
</organism>